<dbReference type="Proteomes" id="UP000501812">
    <property type="component" value="Chromosome"/>
</dbReference>
<feature type="domain" description="Alginate export" evidence="2">
    <location>
        <begin position="37"/>
        <end position="424"/>
    </location>
</feature>
<dbReference type="SUPFAM" id="SSF56935">
    <property type="entry name" value="Porins"/>
    <property type="match status" value="1"/>
</dbReference>
<dbReference type="InterPro" id="IPR025388">
    <property type="entry name" value="Alginate_export_dom"/>
</dbReference>
<protein>
    <submittedName>
        <fullName evidence="3">Alginate export family protein</fullName>
    </submittedName>
</protein>
<name>A0A858REU5_9BACT</name>
<gene>
    <name evidence="3" type="ORF">HHL09_04875</name>
</gene>
<feature type="signal peptide" evidence="1">
    <location>
        <begin position="1"/>
        <end position="26"/>
    </location>
</feature>
<evidence type="ECO:0000256" key="1">
    <source>
        <dbReference type="SAM" id="SignalP"/>
    </source>
</evidence>
<evidence type="ECO:0000313" key="3">
    <source>
        <dbReference type="EMBL" id="QJE95131.1"/>
    </source>
</evidence>
<reference evidence="3 4" key="1">
    <citation type="submission" date="2020-04" db="EMBL/GenBank/DDBJ databases">
        <title>Luteolibacter sp. G-1-1-1 isolated from soil.</title>
        <authorList>
            <person name="Dahal R.H."/>
        </authorList>
    </citation>
    <scope>NUCLEOTIDE SEQUENCE [LARGE SCALE GENOMIC DNA]</scope>
    <source>
        <strain evidence="3 4">G-1-1-1</strain>
    </source>
</reference>
<proteinExistence type="predicted"/>
<feature type="chain" id="PRO_5033005661" evidence="1">
    <location>
        <begin position="27"/>
        <end position="432"/>
    </location>
</feature>
<keyword evidence="4" id="KW-1185">Reference proteome</keyword>
<dbReference type="KEGG" id="luo:HHL09_04875"/>
<dbReference type="Pfam" id="PF13372">
    <property type="entry name" value="Alginate_exp"/>
    <property type="match status" value="1"/>
</dbReference>
<evidence type="ECO:0000313" key="4">
    <source>
        <dbReference type="Proteomes" id="UP000501812"/>
    </source>
</evidence>
<sequence>MSRKSTKRPAAIVAILLVLQDLPASAQITNNFGDWQATFSGHARTMYESYHGLDFGLGPLDDDDWLHQRIQLGGTLSHGEELKLGAELTWGHMWGKESPLAPPDEDEPDILQAYAEILLPTASDDLRLKAGRQTLYYGSGRLLAAREGANQRLSHDALLLSWQPDKDRRVDAFIASPVRINPGTFDNISEPGDLRLWSLYSVMPLPRTEDIHFDLYYIGLRDDDSIFAPGGGHETRHTIGTRLWSKDGPEILNTEFIAQFGEAGGRDILAGAASLGIGYEFEDLPWHISPQLRADAISGGDEGGTIHTFHPLFQANNYFNEGGFLSPSNLFNLNPLVTLKPEDGLTFTLGVNFQWLASTQDAIYGPPLQKLGTPVPGGNRYLGTAFNASVEWEFAEGTSLFLGYTHHDAGKALTDIGGEDVEYLQGSFRWEF</sequence>
<dbReference type="RefSeq" id="WP_169453352.1">
    <property type="nucleotide sequence ID" value="NZ_CP051774.1"/>
</dbReference>
<accession>A0A858REU5</accession>
<dbReference type="Gene3D" id="2.40.160.100">
    <property type="match status" value="1"/>
</dbReference>
<dbReference type="AlphaFoldDB" id="A0A858REU5"/>
<evidence type="ECO:0000259" key="2">
    <source>
        <dbReference type="Pfam" id="PF13372"/>
    </source>
</evidence>
<dbReference type="InterPro" id="IPR053728">
    <property type="entry name" value="Alginate_Permeability_Chnl"/>
</dbReference>
<keyword evidence="1" id="KW-0732">Signal</keyword>
<dbReference type="EMBL" id="CP051774">
    <property type="protein sequence ID" value="QJE95131.1"/>
    <property type="molecule type" value="Genomic_DNA"/>
</dbReference>
<organism evidence="3 4">
    <name type="scientific">Luteolibacter luteus</name>
    <dbReference type="NCBI Taxonomy" id="2728835"/>
    <lineage>
        <taxon>Bacteria</taxon>
        <taxon>Pseudomonadati</taxon>
        <taxon>Verrucomicrobiota</taxon>
        <taxon>Verrucomicrobiia</taxon>
        <taxon>Verrucomicrobiales</taxon>
        <taxon>Verrucomicrobiaceae</taxon>
        <taxon>Luteolibacter</taxon>
    </lineage>
</organism>